<proteinExistence type="predicted"/>
<keyword evidence="5 7" id="KW-1133">Transmembrane helix</keyword>
<comment type="caution">
    <text evidence="9">The sequence shown here is derived from an EMBL/GenBank/DDBJ whole genome shotgun (WGS) entry which is preliminary data.</text>
</comment>
<reference evidence="9 10" key="1">
    <citation type="submission" date="2018-10" db="EMBL/GenBank/DDBJ databases">
        <title>Falsibacillus sp. genome draft.</title>
        <authorList>
            <person name="Shi S."/>
        </authorList>
    </citation>
    <scope>NUCLEOTIDE SEQUENCE [LARGE SCALE GENOMIC DNA]</scope>
    <source>
        <strain evidence="9 10">GY 10110</strain>
    </source>
</reference>
<dbReference type="InterPro" id="IPR036259">
    <property type="entry name" value="MFS_trans_sf"/>
</dbReference>
<dbReference type="Proteomes" id="UP000276770">
    <property type="component" value="Unassembled WGS sequence"/>
</dbReference>
<keyword evidence="3" id="KW-1003">Cell membrane</keyword>
<dbReference type="AlphaFoldDB" id="A0A3L7JXY6"/>
<dbReference type="SUPFAM" id="SSF103473">
    <property type="entry name" value="MFS general substrate transporter"/>
    <property type="match status" value="1"/>
</dbReference>
<dbReference type="EMBL" id="RCVZ01000009">
    <property type="protein sequence ID" value="RLQ94541.1"/>
    <property type="molecule type" value="Genomic_DNA"/>
</dbReference>
<organism evidence="9 10">
    <name type="scientific">Falsibacillus albus</name>
    <dbReference type="NCBI Taxonomy" id="2478915"/>
    <lineage>
        <taxon>Bacteria</taxon>
        <taxon>Bacillati</taxon>
        <taxon>Bacillota</taxon>
        <taxon>Bacilli</taxon>
        <taxon>Bacillales</taxon>
        <taxon>Bacillaceae</taxon>
        <taxon>Falsibacillus</taxon>
    </lineage>
</organism>
<feature type="transmembrane region" description="Helical" evidence="7">
    <location>
        <begin position="316"/>
        <end position="337"/>
    </location>
</feature>
<keyword evidence="6 7" id="KW-0472">Membrane</keyword>
<gene>
    <name evidence="9" type="ORF">D9X91_13440</name>
</gene>
<feature type="transmembrane region" description="Helical" evidence="7">
    <location>
        <begin position="119"/>
        <end position="138"/>
    </location>
</feature>
<protein>
    <submittedName>
        <fullName evidence="9">MFS transporter</fullName>
    </submittedName>
</protein>
<feature type="transmembrane region" description="Helical" evidence="7">
    <location>
        <begin position="380"/>
        <end position="403"/>
    </location>
</feature>
<keyword evidence="4 7" id="KW-0812">Transmembrane</keyword>
<sequence>MLNNIPPSDIPLIFIRYSDDKKIRRVVIKMKKSTSIWQDRNFIKYFTANALSNLGNWFDFVAVLILFRYSWKADPMLIALIPIMYAIPSILLGQFAGVFADRRNKLRILVHSDWIRACLTLLLVFTSSPLLALPVLLLRNTVGVVSQPAQQGLMRNIVDEEDIMKAVTINGSLFQLVKVVGPLIGGSVAGIFSPGFSIVLNAASFVLSGFILTRIHLINTTFKEKKILSDTKPLSFFTSWKEGWKIVFTSRILCASILFGILTTMTIQMIDAQFVTLFSVVFPNKAELTGWVISAIGIGSLLIVLFLNRMKHIRKYGWFFGTGTMLLGIMTGGFGFLADYSFIVLAICLAFIGGIGNGVTFTAINYLIQKEPPKAAIGRVSGIMDSTLSILFIIGPLLGGFMINQFGVLAAFRFIGICLTLIGMAGVLLQKLIWKQNESTILKGSEPLHEEKSFG</sequence>
<evidence type="ECO:0000256" key="1">
    <source>
        <dbReference type="ARBA" id="ARBA00004651"/>
    </source>
</evidence>
<dbReference type="Pfam" id="PF07690">
    <property type="entry name" value="MFS_1"/>
    <property type="match status" value="1"/>
</dbReference>
<keyword evidence="10" id="KW-1185">Reference proteome</keyword>
<evidence type="ECO:0000256" key="7">
    <source>
        <dbReference type="SAM" id="Phobius"/>
    </source>
</evidence>
<name>A0A3L7JXY6_9BACI</name>
<dbReference type="CDD" id="cd06173">
    <property type="entry name" value="MFS_MefA_like"/>
    <property type="match status" value="1"/>
</dbReference>
<feature type="transmembrane region" description="Helical" evidence="7">
    <location>
        <begin position="343"/>
        <end position="368"/>
    </location>
</feature>
<dbReference type="PANTHER" id="PTHR43266:SF2">
    <property type="entry name" value="MAJOR FACILITATOR SUPERFAMILY (MFS) PROFILE DOMAIN-CONTAINING PROTEIN"/>
    <property type="match status" value="1"/>
</dbReference>
<dbReference type="PROSITE" id="PS50850">
    <property type="entry name" value="MFS"/>
    <property type="match status" value="1"/>
</dbReference>
<evidence type="ECO:0000256" key="6">
    <source>
        <dbReference type="ARBA" id="ARBA00023136"/>
    </source>
</evidence>
<dbReference type="InterPro" id="IPR011701">
    <property type="entry name" value="MFS"/>
</dbReference>
<feature type="domain" description="Major facilitator superfamily (MFS) profile" evidence="8">
    <location>
        <begin position="252"/>
        <end position="455"/>
    </location>
</feature>
<dbReference type="GO" id="GO:0005886">
    <property type="term" value="C:plasma membrane"/>
    <property type="evidence" value="ECO:0007669"/>
    <property type="project" value="UniProtKB-SubCell"/>
</dbReference>
<accession>A0A3L7JXY6</accession>
<evidence type="ECO:0000256" key="3">
    <source>
        <dbReference type="ARBA" id="ARBA00022475"/>
    </source>
</evidence>
<feature type="transmembrane region" description="Helical" evidence="7">
    <location>
        <begin position="77"/>
        <end position="99"/>
    </location>
</feature>
<comment type="subcellular location">
    <subcellularLocation>
        <location evidence="1">Cell membrane</location>
        <topology evidence="1">Multi-pass membrane protein</topology>
    </subcellularLocation>
</comment>
<dbReference type="Gene3D" id="1.20.1250.20">
    <property type="entry name" value="MFS general substrate transporter like domains"/>
    <property type="match status" value="1"/>
</dbReference>
<evidence type="ECO:0000313" key="10">
    <source>
        <dbReference type="Proteomes" id="UP000276770"/>
    </source>
</evidence>
<feature type="transmembrane region" description="Helical" evidence="7">
    <location>
        <begin position="196"/>
        <end position="217"/>
    </location>
</feature>
<evidence type="ECO:0000256" key="4">
    <source>
        <dbReference type="ARBA" id="ARBA00022692"/>
    </source>
</evidence>
<feature type="transmembrane region" description="Helical" evidence="7">
    <location>
        <begin position="50"/>
        <end position="71"/>
    </location>
</feature>
<feature type="transmembrane region" description="Helical" evidence="7">
    <location>
        <begin position="288"/>
        <end position="307"/>
    </location>
</feature>
<evidence type="ECO:0000256" key="5">
    <source>
        <dbReference type="ARBA" id="ARBA00022989"/>
    </source>
</evidence>
<evidence type="ECO:0000259" key="8">
    <source>
        <dbReference type="PROSITE" id="PS50850"/>
    </source>
</evidence>
<keyword evidence="2" id="KW-0813">Transport</keyword>
<dbReference type="GO" id="GO:0022857">
    <property type="term" value="F:transmembrane transporter activity"/>
    <property type="evidence" value="ECO:0007669"/>
    <property type="project" value="InterPro"/>
</dbReference>
<feature type="transmembrane region" description="Helical" evidence="7">
    <location>
        <begin position="409"/>
        <end position="429"/>
    </location>
</feature>
<evidence type="ECO:0000256" key="2">
    <source>
        <dbReference type="ARBA" id="ARBA00022448"/>
    </source>
</evidence>
<evidence type="ECO:0000313" key="9">
    <source>
        <dbReference type="EMBL" id="RLQ94541.1"/>
    </source>
</evidence>
<feature type="transmembrane region" description="Helical" evidence="7">
    <location>
        <begin position="246"/>
        <end position="268"/>
    </location>
</feature>
<dbReference type="InterPro" id="IPR020846">
    <property type="entry name" value="MFS_dom"/>
</dbReference>
<dbReference type="PANTHER" id="PTHR43266">
    <property type="entry name" value="MACROLIDE-EFFLUX PROTEIN"/>
    <property type="match status" value="1"/>
</dbReference>